<accession>A0A812MW68</accession>
<gene>
    <name evidence="8" type="primary">ydgK</name>
    <name evidence="8" type="ORF">SNAT2548_LOCUS15235</name>
</gene>
<protein>
    <submittedName>
        <fullName evidence="8">YdgK protein</fullName>
    </submittedName>
</protein>
<feature type="transmembrane region" description="Helical" evidence="6">
    <location>
        <begin position="109"/>
        <end position="130"/>
    </location>
</feature>
<evidence type="ECO:0000256" key="5">
    <source>
        <dbReference type="ARBA" id="ARBA00023136"/>
    </source>
</evidence>
<name>A0A812MW68_9DINO</name>
<reference evidence="8" key="1">
    <citation type="submission" date="2021-02" db="EMBL/GenBank/DDBJ databases">
        <authorList>
            <person name="Dougan E. K."/>
            <person name="Rhodes N."/>
            <person name="Thang M."/>
            <person name="Chan C."/>
        </authorList>
    </citation>
    <scope>NUCLEOTIDE SEQUENCE</scope>
</reference>
<dbReference type="InterPro" id="IPR036259">
    <property type="entry name" value="MFS_trans_sf"/>
</dbReference>
<keyword evidence="2" id="KW-0813">Transport</keyword>
<dbReference type="GO" id="GO:0042908">
    <property type="term" value="P:xenobiotic transport"/>
    <property type="evidence" value="ECO:0007669"/>
    <property type="project" value="UniProtKB-ARBA"/>
</dbReference>
<evidence type="ECO:0000256" key="4">
    <source>
        <dbReference type="ARBA" id="ARBA00022989"/>
    </source>
</evidence>
<comment type="caution">
    <text evidence="8">The sequence shown here is derived from an EMBL/GenBank/DDBJ whole genome shotgun (WGS) entry which is preliminary data.</text>
</comment>
<keyword evidence="5 6" id="KW-0472">Membrane</keyword>
<dbReference type="PROSITE" id="PS00216">
    <property type="entry name" value="SUGAR_TRANSPORT_1"/>
    <property type="match status" value="1"/>
</dbReference>
<evidence type="ECO:0000256" key="3">
    <source>
        <dbReference type="ARBA" id="ARBA00022692"/>
    </source>
</evidence>
<dbReference type="InterPro" id="IPR011701">
    <property type="entry name" value="MFS"/>
</dbReference>
<evidence type="ECO:0000256" key="1">
    <source>
        <dbReference type="ARBA" id="ARBA00004141"/>
    </source>
</evidence>
<organism evidence="8 9">
    <name type="scientific">Symbiodinium natans</name>
    <dbReference type="NCBI Taxonomy" id="878477"/>
    <lineage>
        <taxon>Eukaryota</taxon>
        <taxon>Sar</taxon>
        <taxon>Alveolata</taxon>
        <taxon>Dinophyceae</taxon>
        <taxon>Suessiales</taxon>
        <taxon>Symbiodiniaceae</taxon>
        <taxon>Symbiodinium</taxon>
    </lineage>
</organism>
<comment type="subcellular location">
    <subcellularLocation>
        <location evidence="1">Membrane</location>
        <topology evidence="1">Multi-pass membrane protein</topology>
    </subcellularLocation>
</comment>
<dbReference type="PROSITE" id="PS50850">
    <property type="entry name" value="MFS"/>
    <property type="match status" value="1"/>
</dbReference>
<feature type="domain" description="Major facilitator superfamily (MFS) profile" evidence="7">
    <location>
        <begin position="5"/>
        <end position="423"/>
    </location>
</feature>
<sequence>MSKYCVVFVYLGFFMASSRFCLVGVPSKAPQESHAPQACPNSWVIYMGVVYAFIYFSTDQYVPSLPQMESDLAGSQTLMSGTVQLNLVVKSIFGLISAGLSDRIGRRPVVLACVVLLSLASLCCACAGRIEWFIAARILQGMGESVEPVLFAMARDYFPNPTERFRVMAALQMTAIVGTAVAPLYGGMCAAYLSWRLSFFGLAVVWGLLAAYAFWAMVESCPEGSNESYWKNVARILDPHLLCLLLTESCILGQYFTFNANVSYLMEVSFSRSVMATSTVMLLFGALCGLGGVSIERVQLGSVRRLGQVTLSLLALSGIISLVLGLFFSDHLWCYLVGSFLQASVLMMAWASTNVLFFEPLEDCAGMAASFEILAQSIPPSLLSAMATQSMINVGPKGLTLWQSGACIAGGAIFWLGFGWDPPSWALTPQPSHATASPEASETS</sequence>
<keyword evidence="9" id="KW-1185">Reference proteome</keyword>
<dbReference type="SUPFAM" id="SSF103473">
    <property type="entry name" value="MFS general substrate transporter"/>
    <property type="match status" value="1"/>
</dbReference>
<proteinExistence type="predicted"/>
<dbReference type="GO" id="GO:0022857">
    <property type="term" value="F:transmembrane transporter activity"/>
    <property type="evidence" value="ECO:0007669"/>
    <property type="project" value="InterPro"/>
</dbReference>
<feature type="transmembrane region" description="Helical" evidence="6">
    <location>
        <begin position="306"/>
        <end position="329"/>
    </location>
</feature>
<dbReference type="GO" id="GO:0005886">
    <property type="term" value="C:plasma membrane"/>
    <property type="evidence" value="ECO:0007669"/>
    <property type="project" value="TreeGrafter"/>
</dbReference>
<dbReference type="PANTHER" id="PTHR23502">
    <property type="entry name" value="MAJOR FACILITATOR SUPERFAMILY"/>
    <property type="match status" value="1"/>
</dbReference>
<keyword evidence="4 6" id="KW-1133">Transmembrane helix</keyword>
<feature type="transmembrane region" description="Helical" evidence="6">
    <location>
        <begin position="399"/>
        <end position="418"/>
    </location>
</feature>
<evidence type="ECO:0000256" key="2">
    <source>
        <dbReference type="ARBA" id="ARBA00022448"/>
    </source>
</evidence>
<feature type="transmembrane region" description="Helical" evidence="6">
    <location>
        <begin position="78"/>
        <end position="97"/>
    </location>
</feature>
<dbReference type="EMBL" id="CAJNDS010001902">
    <property type="protein sequence ID" value="CAE7288392.1"/>
    <property type="molecule type" value="Genomic_DNA"/>
</dbReference>
<feature type="transmembrane region" description="Helical" evidence="6">
    <location>
        <begin position="335"/>
        <end position="357"/>
    </location>
</feature>
<feature type="transmembrane region" description="Helical" evidence="6">
    <location>
        <begin position="38"/>
        <end position="58"/>
    </location>
</feature>
<evidence type="ECO:0000259" key="7">
    <source>
        <dbReference type="PROSITE" id="PS50850"/>
    </source>
</evidence>
<dbReference type="Pfam" id="PF07690">
    <property type="entry name" value="MFS_1"/>
    <property type="match status" value="1"/>
</dbReference>
<evidence type="ECO:0000256" key="6">
    <source>
        <dbReference type="SAM" id="Phobius"/>
    </source>
</evidence>
<feature type="transmembrane region" description="Helical" evidence="6">
    <location>
        <begin position="165"/>
        <end position="185"/>
    </location>
</feature>
<dbReference type="Gene3D" id="1.20.1720.10">
    <property type="entry name" value="Multidrug resistance protein D"/>
    <property type="match status" value="1"/>
</dbReference>
<dbReference type="AlphaFoldDB" id="A0A812MW68"/>
<evidence type="ECO:0000313" key="9">
    <source>
        <dbReference type="Proteomes" id="UP000604046"/>
    </source>
</evidence>
<feature type="transmembrane region" description="Helical" evidence="6">
    <location>
        <begin position="274"/>
        <end position="294"/>
    </location>
</feature>
<keyword evidence="3 6" id="KW-0812">Transmembrane</keyword>
<dbReference type="OrthoDB" id="419174at2759"/>
<feature type="transmembrane region" description="Helical" evidence="6">
    <location>
        <begin position="197"/>
        <end position="218"/>
    </location>
</feature>
<dbReference type="GO" id="GO:0140115">
    <property type="term" value="P:export across plasma membrane"/>
    <property type="evidence" value="ECO:0007669"/>
    <property type="project" value="UniProtKB-ARBA"/>
</dbReference>
<feature type="transmembrane region" description="Helical" evidence="6">
    <location>
        <begin position="6"/>
        <end position="26"/>
    </location>
</feature>
<dbReference type="InterPro" id="IPR005829">
    <property type="entry name" value="Sugar_transporter_CS"/>
</dbReference>
<evidence type="ECO:0000313" key="8">
    <source>
        <dbReference type="EMBL" id="CAE7288392.1"/>
    </source>
</evidence>
<dbReference type="Proteomes" id="UP000604046">
    <property type="component" value="Unassembled WGS sequence"/>
</dbReference>
<dbReference type="PANTHER" id="PTHR23502:SF132">
    <property type="entry name" value="POLYAMINE TRANSPORTER 2-RELATED"/>
    <property type="match status" value="1"/>
</dbReference>
<dbReference type="InterPro" id="IPR020846">
    <property type="entry name" value="MFS_dom"/>
</dbReference>